<keyword evidence="2" id="KW-1185">Reference proteome</keyword>
<reference evidence="1" key="2">
    <citation type="submission" date="2022-06" db="UniProtKB">
        <authorList>
            <consortium name="EnsemblMetazoa"/>
        </authorList>
    </citation>
    <scope>IDENTIFICATION</scope>
</reference>
<dbReference type="AlphaFoldDB" id="A0A044UM79"/>
<dbReference type="EnsemblMetazoa" id="OVOC7325.1">
    <property type="protein sequence ID" value="OVOC7325.1"/>
    <property type="gene ID" value="WBGene00244134"/>
</dbReference>
<protein>
    <submittedName>
        <fullName evidence="1">Uncharacterized protein</fullName>
    </submittedName>
</protein>
<evidence type="ECO:0000313" key="1">
    <source>
        <dbReference type="EnsemblMetazoa" id="OVOC7318.1"/>
    </source>
</evidence>
<evidence type="ECO:0000313" key="2">
    <source>
        <dbReference type="Proteomes" id="UP000024404"/>
    </source>
</evidence>
<dbReference type="Proteomes" id="UP000024404">
    <property type="component" value="Unassembled WGS sequence"/>
</dbReference>
<name>A0A044UM79_ONCVO</name>
<reference evidence="2" key="1">
    <citation type="submission" date="2013-10" db="EMBL/GenBank/DDBJ databases">
        <title>Genome sequencing of Onchocerca volvulus.</title>
        <authorList>
            <person name="Cotton J."/>
            <person name="Tsai J."/>
            <person name="Stanley E."/>
            <person name="Tracey A."/>
            <person name="Holroyd N."/>
            <person name="Lustigman S."/>
            <person name="Berriman M."/>
        </authorList>
    </citation>
    <scope>NUCLEOTIDE SEQUENCE</scope>
</reference>
<accession>A0A044UM79</accession>
<dbReference type="EnsemblMetazoa" id="OVOC7318.1">
    <property type="protein sequence ID" value="OVOC7318.1"/>
    <property type="gene ID" value="WBGene00244127"/>
</dbReference>
<organism evidence="1 2">
    <name type="scientific">Onchocerca volvulus</name>
    <dbReference type="NCBI Taxonomy" id="6282"/>
    <lineage>
        <taxon>Eukaryota</taxon>
        <taxon>Metazoa</taxon>
        <taxon>Ecdysozoa</taxon>
        <taxon>Nematoda</taxon>
        <taxon>Chromadorea</taxon>
        <taxon>Rhabditida</taxon>
        <taxon>Spirurina</taxon>
        <taxon>Spiruromorpha</taxon>
        <taxon>Filarioidea</taxon>
        <taxon>Onchocercidae</taxon>
        <taxon>Onchocerca</taxon>
    </lineage>
</organism>
<proteinExistence type="predicted"/>
<sequence length="34" mass="4441">MYRHILEKIDEQRYDNDDEFNEFDSENFEFKYIF</sequence>
<dbReference type="EMBL" id="CMVM020000191">
    <property type="status" value="NOT_ANNOTATED_CDS"/>
    <property type="molecule type" value="Genomic_DNA"/>
</dbReference>